<accession>A0AA45W651</accession>
<keyword evidence="1" id="KW-1133">Transmembrane helix</keyword>
<evidence type="ECO:0008006" key="6">
    <source>
        <dbReference type="Google" id="ProtNLM"/>
    </source>
</evidence>
<sequence length="134" mass="14962">MSIIDSIQNILQPILVDYAVWLILGVLAWFLRRLPERWRIEIEAKHRDALHSALNTGVGLAIDALQKHPSIAVPDRAAGEIVSYVRRSVPGAIRRLGPSQGQLEQMARAKLQERLDAITGRDRLTEALRDAGAR</sequence>
<dbReference type="EMBL" id="FTOU01000011">
    <property type="protein sequence ID" value="SIS98613.1"/>
    <property type="molecule type" value="Genomic_DNA"/>
</dbReference>
<proteinExistence type="predicted"/>
<reference evidence="2 4" key="1">
    <citation type="submission" date="2017-01" db="EMBL/GenBank/DDBJ databases">
        <authorList>
            <person name="Varghese N."/>
            <person name="Submissions S."/>
        </authorList>
    </citation>
    <scope>NUCLEOTIDE SEQUENCE [LARGE SCALE GENOMIC DNA]</scope>
    <source>
        <strain evidence="2 4">DSM 18447</strain>
    </source>
</reference>
<organism evidence="2 4">
    <name type="scientific">Paracoccus saliphilus</name>
    <dbReference type="NCBI Taxonomy" id="405559"/>
    <lineage>
        <taxon>Bacteria</taxon>
        <taxon>Pseudomonadati</taxon>
        <taxon>Pseudomonadota</taxon>
        <taxon>Alphaproteobacteria</taxon>
        <taxon>Rhodobacterales</taxon>
        <taxon>Paracoccaceae</taxon>
        <taxon>Paracoccus</taxon>
    </lineage>
</organism>
<evidence type="ECO:0000313" key="2">
    <source>
        <dbReference type="EMBL" id="SIS98613.1"/>
    </source>
</evidence>
<dbReference type="EMBL" id="CP067140">
    <property type="protein sequence ID" value="WCR01625.1"/>
    <property type="molecule type" value="Genomic_DNA"/>
</dbReference>
<keyword evidence="5" id="KW-1185">Reference proteome</keyword>
<evidence type="ECO:0000313" key="5">
    <source>
        <dbReference type="Proteomes" id="UP001215549"/>
    </source>
</evidence>
<dbReference type="AlphaFoldDB" id="A0AA45W651"/>
<evidence type="ECO:0000256" key="1">
    <source>
        <dbReference type="SAM" id="Phobius"/>
    </source>
</evidence>
<feature type="transmembrane region" description="Helical" evidence="1">
    <location>
        <begin position="12"/>
        <end position="31"/>
    </location>
</feature>
<name>A0AA45W651_9RHOB</name>
<keyword evidence="1" id="KW-0812">Transmembrane</keyword>
<dbReference type="Proteomes" id="UP001215549">
    <property type="component" value="Chromosome"/>
</dbReference>
<dbReference type="Proteomes" id="UP000186216">
    <property type="component" value="Unassembled WGS sequence"/>
</dbReference>
<dbReference type="RefSeq" id="WP_084203202.1">
    <property type="nucleotide sequence ID" value="NZ_CP067140.1"/>
</dbReference>
<evidence type="ECO:0000313" key="4">
    <source>
        <dbReference type="Proteomes" id="UP000186216"/>
    </source>
</evidence>
<gene>
    <name evidence="3" type="ORF">JHX88_11840</name>
    <name evidence="2" type="ORF">SAMN05421772_11147</name>
</gene>
<evidence type="ECO:0000313" key="3">
    <source>
        <dbReference type="EMBL" id="WCR01625.1"/>
    </source>
</evidence>
<reference evidence="3 5" key="2">
    <citation type="submission" date="2021-01" db="EMBL/GenBank/DDBJ databases">
        <title>Biogeographic distribution of Paracoccus.</title>
        <authorList>
            <person name="Hollensteiner J."/>
            <person name="Leineberger J."/>
            <person name="Brinkhoff T."/>
            <person name="Daniel R."/>
        </authorList>
    </citation>
    <scope>NUCLEOTIDE SEQUENCE [LARGE SCALE GENOMIC DNA]</scope>
    <source>
        <strain evidence="3 5">DSM 18447</strain>
    </source>
</reference>
<keyword evidence="1" id="KW-0472">Membrane</keyword>
<protein>
    <recommendedName>
        <fullName evidence="6">Bacteriophage holin of superfamily 6 (Holin_LLH)</fullName>
    </recommendedName>
</protein>